<keyword evidence="5" id="KW-1185">Reference proteome</keyword>
<dbReference type="AlphaFoldDB" id="A0A420HJ52"/>
<evidence type="ECO:0000259" key="2">
    <source>
        <dbReference type="PROSITE" id="PS50003"/>
    </source>
</evidence>
<dbReference type="STRING" id="62708.A0A420HJ52"/>
<dbReference type="CDD" id="cd09535">
    <property type="entry name" value="SAM_BOI-like_fungal"/>
    <property type="match status" value="1"/>
</dbReference>
<dbReference type="Gene3D" id="1.10.150.50">
    <property type="entry name" value="Transcription Factor, Ets-1"/>
    <property type="match status" value="1"/>
</dbReference>
<dbReference type="SMART" id="SM00454">
    <property type="entry name" value="SAM"/>
    <property type="match status" value="1"/>
</dbReference>
<dbReference type="SMART" id="SM00233">
    <property type="entry name" value="PH"/>
    <property type="match status" value="1"/>
</dbReference>
<feature type="compositionally biased region" description="Acidic residues" evidence="1">
    <location>
        <begin position="1"/>
        <end position="17"/>
    </location>
</feature>
<dbReference type="SUPFAM" id="SSF47769">
    <property type="entry name" value="SAM/Pointed domain"/>
    <property type="match status" value="1"/>
</dbReference>
<feature type="domain" description="SAM" evidence="3">
    <location>
        <begin position="144"/>
        <end position="208"/>
    </location>
</feature>
<name>A0A420HJ52_9PEZI</name>
<dbReference type="Pfam" id="PF00169">
    <property type="entry name" value="PH"/>
    <property type="match status" value="1"/>
</dbReference>
<reference evidence="4 5" key="1">
    <citation type="journal article" date="2018" name="BMC Genomics">
        <title>Comparative genome analyses reveal sequence features reflecting distinct modes of host-adaptation between dicot and monocot powdery mildew.</title>
        <authorList>
            <person name="Wu Y."/>
            <person name="Ma X."/>
            <person name="Pan Z."/>
            <person name="Kale S.D."/>
            <person name="Song Y."/>
            <person name="King H."/>
            <person name="Zhang Q."/>
            <person name="Presley C."/>
            <person name="Deng X."/>
            <person name="Wei C.I."/>
            <person name="Xiao S."/>
        </authorList>
    </citation>
    <scope>NUCLEOTIDE SEQUENCE [LARGE SCALE GENOMIC DNA]</scope>
    <source>
        <strain evidence="4">UMSG3</strain>
    </source>
</reference>
<sequence>MMESVDTDFEGDSEIEDLSPRYSLNSTEHRSETSISSFDELNTPNLESNGLFKSNLDVTESKPVEGPRGPHLFRGAASFSTMISEPDIIEDYYFNLPSILPEAPGYPDSQTSIIDEIDELERHYLLCSPTNTIDEKNFGEIAWWTPQQVAKWIFKLGLDSSIARKFELNDISGAILIALNFDDLIELGISSFETRTKVWNEIDLLRNAISRSLKNQTLFEDEAASTRAELFTSQGRDEYRHGEKHERHQKNLKKCCTNHVESISQPTTKPLSIVGIEQLVPKPHKCAKGANCSKWRRQQRLIENFYRELAVENNVDQSHPEPGIIRSTATSKDIFESSSSNLDSSLIPDGRKEVDSKFIPSQLEEANLRMVNLRDPQENVKQFIESQHKKTDCEQWSSVQQAQKEEFHARPSKLTNLSPCATPSRMIEHFTSPLSYPVTFSPHRMDRAAALSPELQNDMQSSYETKRLGTPSSESDISRTVMQSELEPVARKTSRSVPPNLSSTDRYCRHAPYVNQLSRVDEDDVVESPCISNDRTTQAGWMMKRKNKILRYDWRNYYFSLQGTQLTMHKHERSLEAMDYIDIDDYAVACSSFASGSKLNTALKAMSISRDKEHKQEAAAFAFQLVPATTERGRDIWRKHHKAHHFAVRSRDERIEWMREMMLAKALNQKSQGYEINVNGNVT</sequence>
<dbReference type="Gene3D" id="2.30.29.30">
    <property type="entry name" value="Pleckstrin-homology domain (PH domain)/Phosphotyrosine-binding domain (PTB)"/>
    <property type="match status" value="1"/>
</dbReference>
<dbReference type="Pfam" id="PF07647">
    <property type="entry name" value="SAM_2"/>
    <property type="match status" value="1"/>
</dbReference>
<evidence type="ECO:0000259" key="3">
    <source>
        <dbReference type="PROSITE" id="PS50105"/>
    </source>
</evidence>
<evidence type="ECO:0000313" key="4">
    <source>
        <dbReference type="EMBL" id="RKF57450.1"/>
    </source>
</evidence>
<evidence type="ECO:0000256" key="1">
    <source>
        <dbReference type="SAM" id="MobiDB-lite"/>
    </source>
</evidence>
<dbReference type="InterPro" id="IPR013761">
    <property type="entry name" value="SAM/pointed_sf"/>
</dbReference>
<organism evidence="4 5">
    <name type="scientific">Golovinomyces cichoracearum</name>
    <dbReference type="NCBI Taxonomy" id="62708"/>
    <lineage>
        <taxon>Eukaryota</taxon>
        <taxon>Fungi</taxon>
        <taxon>Dikarya</taxon>
        <taxon>Ascomycota</taxon>
        <taxon>Pezizomycotina</taxon>
        <taxon>Leotiomycetes</taxon>
        <taxon>Erysiphales</taxon>
        <taxon>Erysiphaceae</taxon>
        <taxon>Golovinomyces</taxon>
    </lineage>
</organism>
<gene>
    <name evidence="4" type="ORF">GcM3_188003</name>
</gene>
<feature type="region of interest" description="Disordered" evidence="1">
    <location>
        <begin position="1"/>
        <end position="41"/>
    </location>
</feature>
<dbReference type="SUPFAM" id="SSF50729">
    <property type="entry name" value="PH domain-like"/>
    <property type="match status" value="1"/>
</dbReference>
<feature type="domain" description="PH" evidence="2">
    <location>
        <begin position="535"/>
        <end position="666"/>
    </location>
</feature>
<dbReference type="InterPro" id="IPR001660">
    <property type="entry name" value="SAM"/>
</dbReference>
<dbReference type="InterPro" id="IPR001849">
    <property type="entry name" value="PH_domain"/>
</dbReference>
<evidence type="ECO:0000313" key="5">
    <source>
        <dbReference type="Proteomes" id="UP000283383"/>
    </source>
</evidence>
<dbReference type="EMBL" id="MCBQ01018827">
    <property type="protein sequence ID" value="RKF57450.1"/>
    <property type="molecule type" value="Genomic_DNA"/>
</dbReference>
<protein>
    <submittedName>
        <fullName evidence="4">Putative ph domain-containing protein</fullName>
    </submittedName>
</protein>
<accession>A0A420HJ52</accession>
<dbReference type="InterPro" id="IPR011993">
    <property type="entry name" value="PH-like_dom_sf"/>
</dbReference>
<dbReference type="PROSITE" id="PS50003">
    <property type="entry name" value="PH_DOMAIN"/>
    <property type="match status" value="1"/>
</dbReference>
<comment type="caution">
    <text evidence="4">The sequence shown here is derived from an EMBL/GenBank/DDBJ whole genome shotgun (WGS) entry which is preliminary data.</text>
</comment>
<dbReference type="Proteomes" id="UP000283383">
    <property type="component" value="Unassembled WGS sequence"/>
</dbReference>
<dbReference type="PROSITE" id="PS50105">
    <property type="entry name" value="SAM_DOMAIN"/>
    <property type="match status" value="1"/>
</dbReference>
<proteinExistence type="predicted"/>
<feature type="region of interest" description="Disordered" evidence="1">
    <location>
        <begin position="459"/>
        <end position="478"/>
    </location>
</feature>